<feature type="compositionally biased region" description="Polar residues" evidence="1">
    <location>
        <begin position="24"/>
        <end position="44"/>
    </location>
</feature>
<dbReference type="OrthoDB" id="60858at2759"/>
<dbReference type="PANTHER" id="PTHR37919:SF2">
    <property type="entry name" value="EXPERA DOMAIN-CONTAINING PROTEIN"/>
    <property type="match status" value="1"/>
</dbReference>
<proteinExistence type="predicted"/>
<organism evidence="3 4">
    <name type="scientific">Lophiostoma macrostomum CBS 122681</name>
    <dbReference type="NCBI Taxonomy" id="1314788"/>
    <lineage>
        <taxon>Eukaryota</taxon>
        <taxon>Fungi</taxon>
        <taxon>Dikarya</taxon>
        <taxon>Ascomycota</taxon>
        <taxon>Pezizomycotina</taxon>
        <taxon>Dothideomycetes</taxon>
        <taxon>Pleosporomycetidae</taxon>
        <taxon>Pleosporales</taxon>
        <taxon>Lophiostomataceae</taxon>
        <taxon>Lophiostoma</taxon>
    </lineage>
</organism>
<feature type="transmembrane region" description="Helical" evidence="2">
    <location>
        <begin position="84"/>
        <end position="103"/>
    </location>
</feature>
<sequence>MVSTRHHPREFPASEASPRKKTSRNSTLSPAPESPTTDNYKTTTASDPIVLVRNNMATSNSNGVSKANASSSAGWSHTASNITIAWIVISLPLVIWDSLYILLRPHTMEGGKLQWPIWKPYEIYAAIDHVYGWPGWNNNDGFGGAQGAINAIEAVLYGLYLAIVWNHGKASKGGRGVQVGEGVSGWVAGGMRVEGRTGNRALVIGFTAAVMTLSKTLLYCEYIASMGMGCL</sequence>
<dbReference type="EMBL" id="MU004496">
    <property type="protein sequence ID" value="KAF2649339.1"/>
    <property type="molecule type" value="Genomic_DNA"/>
</dbReference>
<protein>
    <submittedName>
        <fullName evidence="3">Uncharacterized protein</fullName>
    </submittedName>
</protein>
<evidence type="ECO:0000256" key="1">
    <source>
        <dbReference type="SAM" id="MobiDB-lite"/>
    </source>
</evidence>
<feature type="transmembrane region" description="Helical" evidence="2">
    <location>
        <begin position="201"/>
        <end position="224"/>
    </location>
</feature>
<dbReference type="Proteomes" id="UP000799324">
    <property type="component" value="Unassembled WGS sequence"/>
</dbReference>
<dbReference type="PANTHER" id="PTHR37919">
    <property type="entry name" value="PROTEIN CBG05606"/>
    <property type="match status" value="1"/>
</dbReference>
<name>A0A6A6SNS4_9PLEO</name>
<keyword evidence="2" id="KW-0812">Transmembrane</keyword>
<keyword evidence="4" id="KW-1185">Reference proteome</keyword>
<evidence type="ECO:0000256" key="2">
    <source>
        <dbReference type="SAM" id="Phobius"/>
    </source>
</evidence>
<evidence type="ECO:0000313" key="4">
    <source>
        <dbReference type="Proteomes" id="UP000799324"/>
    </source>
</evidence>
<feature type="region of interest" description="Disordered" evidence="1">
    <location>
        <begin position="1"/>
        <end position="44"/>
    </location>
</feature>
<keyword evidence="2" id="KW-1133">Transmembrane helix</keyword>
<feature type="non-terminal residue" evidence="3">
    <location>
        <position position="231"/>
    </location>
</feature>
<dbReference type="AlphaFoldDB" id="A0A6A6SNS4"/>
<evidence type="ECO:0000313" key="3">
    <source>
        <dbReference type="EMBL" id="KAF2649339.1"/>
    </source>
</evidence>
<keyword evidence="2" id="KW-0472">Membrane</keyword>
<reference evidence="3" key="1">
    <citation type="journal article" date="2020" name="Stud. Mycol.">
        <title>101 Dothideomycetes genomes: a test case for predicting lifestyles and emergence of pathogens.</title>
        <authorList>
            <person name="Haridas S."/>
            <person name="Albert R."/>
            <person name="Binder M."/>
            <person name="Bloem J."/>
            <person name="Labutti K."/>
            <person name="Salamov A."/>
            <person name="Andreopoulos B."/>
            <person name="Baker S."/>
            <person name="Barry K."/>
            <person name="Bills G."/>
            <person name="Bluhm B."/>
            <person name="Cannon C."/>
            <person name="Castanera R."/>
            <person name="Culley D."/>
            <person name="Daum C."/>
            <person name="Ezra D."/>
            <person name="Gonzalez J."/>
            <person name="Henrissat B."/>
            <person name="Kuo A."/>
            <person name="Liang C."/>
            <person name="Lipzen A."/>
            <person name="Lutzoni F."/>
            <person name="Magnuson J."/>
            <person name="Mondo S."/>
            <person name="Nolan M."/>
            <person name="Ohm R."/>
            <person name="Pangilinan J."/>
            <person name="Park H.-J."/>
            <person name="Ramirez L."/>
            <person name="Alfaro M."/>
            <person name="Sun H."/>
            <person name="Tritt A."/>
            <person name="Yoshinaga Y."/>
            <person name="Zwiers L.-H."/>
            <person name="Turgeon B."/>
            <person name="Goodwin S."/>
            <person name="Spatafora J."/>
            <person name="Crous P."/>
            <person name="Grigoriev I."/>
        </authorList>
    </citation>
    <scope>NUCLEOTIDE SEQUENCE</scope>
    <source>
        <strain evidence="3">CBS 122681</strain>
    </source>
</reference>
<gene>
    <name evidence="3" type="ORF">K491DRAFT_698176</name>
</gene>
<accession>A0A6A6SNS4</accession>